<dbReference type="EMBL" id="GBRH01244997">
    <property type="protein sequence ID" value="JAD52898.1"/>
    <property type="molecule type" value="Transcribed_RNA"/>
</dbReference>
<protein>
    <submittedName>
        <fullName evidence="1">Uncharacterized protein</fullName>
    </submittedName>
</protein>
<sequence length="40" mass="4592">MNYSTHVINYPWNCSLEVYVYTILLLTLVSQPSSATTKQI</sequence>
<name>A0A0A9ASN5_ARUDO</name>
<accession>A0A0A9ASN5</accession>
<proteinExistence type="predicted"/>
<evidence type="ECO:0000313" key="1">
    <source>
        <dbReference type="EMBL" id="JAD52898.1"/>
    </source>
</evidence>
<reference evidence="1" key="1">
    <citation type="submission" date="2014-09" db="EMBL/GenBank/DDBJ databases">
        <authorList>
            <person name="Magalhaes I.L.F."/>
            <person name="Oliveira U."/>
            <person name="Santos F.R."/>
            <person name="Vidigal T.H.D.A."/>
            <person name="Brescovit A.D."/>
            <person name="Santos A.J."/>
        </authorList>
    </citation>
    <scope>NUCLEOTIDE SEQUENCE</scope>
    <source>
        <tissue evidence="1">Shoot tissue taken approximately 20 cm above the soil surface</tissue>
    </source>
</reference>
<organism evidence="1">
    <name type="scientific">Arundo donax</name>
    <name type="common">Giant reed</name>
    <name type="synonym">Donax arundinaceus</name>
    <dbReference type="NCBI Taxonomy" id="35708"/>
    <lineage>
        <taxon>Eukaryota</taxon>
        <taxon>Viridiplantae</taxon>
        <taxon>Streptophyta</taxon>
        <taxon>Embryophyta</taxon>
        <taxon>Tracheophyta</taxon>
        <taxon>Spermatophyta</taxon>
        <taxon>Magnoliopsida</taxon>
        <taxon>Liliopsida</taxon>
        <taxon>Poales</taxon>
        <taxon>Poaceae</taxon>
        <taxon>PACMAD clade</taxon>
        <taxon>Arundinoideae</taxon>
        <taxon>Arundineae</taxon>
        <taxon>Arundo</taxon>
    </lineage>
</organism>
<dbReference type="AlphaFoldDB" id="A0A0A9ASN5"/>
<reference evidence="1" key="2">
    <citation type="journal article" date="2015" name="Data Brief">
        <title>Shoot transcriptome of the giant reed, Arundo donax.</title>
        <authorList>
            <person name="Barrero R.A."/>
            <person name="Guerrero F.D."/>
            <person name="Moolhuijzen P."/>
            <person name="Goolsby J.A."/>
            <person name="Tidwell J."/>
            <person name="Bellgard S.E."/>
            <person name="Bellgard M.I."/>
        </authorList>
    </citation>
    <scope>NUCLEOTIDE SEQUENCE</scope>
    <source>
        <tissue evidence="1">Shoot tissue taken approximately 20 cm above the soil surface</tissue>
    </source>
</reference>